<evidence type="ECO:0000313" key="8">
    <source>
        <dbReference type="EMBL" id="NEU75035.1"/>
    </source>
</evidence>
<dbReference type="PANTHER" id="PTHR30582">
    <property type="entry name" value="L,D-TRANSPEPTIDASE"/>
    <property type="match status" value="1"/>
</dbReference>
<dbReference type="PROSITE" id="PS52029">
    <property type="entry name" value="LD_TPASE"/>
    <property type="match status" value="1"/>
</dbReference>
<dbReference type="GO" id="GO:0071555">
    <property type="term" value="P:cell wall organization"/>
    <property type="evidence" value="ECO:0007669"/>
    <property type="project" value="UniProtKB-UniRule"/>
</dbReference>
<feature type="domain" description="L,D-TPase catalytic" evidence="7">
    <location>
        <begin position="56"/>
        <end position="169"/>
    </location>
</feature>
<reference evidence="8 9" key="1">
    <citation type="journal article" date="2015" name="Genome Announc.">
        <title>Draft Genome Sequence of Cyanobacterium Hassallia byssoidea Strain VB512170, Isolated from Monuments in India.</title>
        <authorList>
            <person name="Singh D."/>
            <person name="Chandrababunaidu M.M."/>
            <person name="Panda A."/>
            <person name="Sen D."/>
            <person name="Bhattacharyya S."/>
            <person name="Adhikary S.P."/>
            <person name="Tripathy S."/>
        </authorList>
    </citation>
    <scope>NUCLEOTIDE SEQUENCE [LARGE SCALE GENOMIC DNA]</scope>
    <source>
        <strain evidence="8 9">VB512170</strain>
    </source>
</reference>
<dbReference type="RefSeq" id="WP_039739083.1">
    <property type="nucleotide sequence ID" value="NZ_JTCM02000056.1"/>
</dbReference>
<dbReference type="GO" id="GO:0016740">
    <property type="term" value="F:transferase activity"/>
    <property type="evidence" value="ECO:0007669"/>
    <property type="project" value="UniProtKB-KW"/>
</dbReference>
<dbReference type="GO" id="GO:0071972">
    <property type="term" value="F:peptidoglycan L,D-transpeptidase activity"/>
    <property type="evidence" value="ECO:0007669"/>
    <property type="project" value="TreeGrafter"/>
</dbReference>
<evidence type="ECO:0000256" key="6">
    <source>
        <dbReference type="PROSITE-ProRule" id="PRU01373"/>
    </source>
</evidence>
<sequence length="170" mass="18999">MKSLIYSNCLRTLKVLTTGAALTLSFVTIGSGEVWAKPKSQIITQQIQTLQQSNQRWIQIDLSKQRLTAWEGATPMYAVAVSTGKKSTPTLTGTFKIQSKHKKTRMRGDDYDIPNVPYAMFYDGNYGIHGANWHRKFGTPVSHGCVNVAVNHAKWLFNWAPVGTSVVIQR</sequence>
<protein>
    <submittedName>
        <fullName evidence="8">L,D-transpeptidase</fullName>
    </submittedName>
</protein>
<dbReference type="GO" id="GO:0008360">
    <property type="term" value="P:regulation of cell shape"/>
    <property type="evidence" value="ECO:0007669"/>
    <property type="project" value="UniProtKB-UniRule"/>
</dbReference>
<keyword evidence="2" id="KW-0808">Transferase</keyword>
<dbReference type="Proteomes" id="UP000031549">
    <property type="component" value="Unassembled WGS sequence"/>
</dbReference>
<comment type="caution">
    <text evidence="8">The sequence shown here is derived from an EMBL/GenBank/DDBJ whole genome shotgun (WGS) entry which is preliminary data.</text>
</comment>
<dbReference type="Gene3D" id="2.40.440.10">
    <property type="entry name" value="L,D-transpeptidase catalytic domain-like"/>
    <property type="match status" value="1"/>
</dbReference>
<feature type="active site" description="Nucleophile" evidence="6">
    <location>
        <position position="145"/>
    </location>
</feature>
<dbReference type="GO" id="GO:0018104">
    <property type="term" value="P:peptidoglycan-protein cross-linking"/>
    <property type="evidence" value="ECO:0007669"/>
    <property type="project" value="TreeGrafter"/>
</dbReference>
<proteinExistence type="predicted"/>
<dbReference type="UniPathway" id="UPA00219"/>
<keyword evidence="9" id="KW-1185">Reference proteome</keyword>
<dbReference type="GO" id="GO:0005576">
    <property type="term" value="C:extracellular region"/>
    <property type="evidence" value="ECO:0007669"/>
    <property type="project" value="TreeGrafter"/>
</dbReference>
<comment type="pathway">
    <text evidence="1 6">Cell wall biogenesis; peptidoglycan biosynthesis.</text>
</comment>
<dbReference type="InterPro" id="IPR005490">
    <property type="entry name" value="LD_TPept_cat_dom"/>
</dbReference>
<keyword evidence="3 6" id="KW-0133">Cell shape</keyword>
<name>A0A846HCD7_9CYAN</name>
<dbReference type="SUPFAM" id="SSF141523">
    <property type="entry name" value="L,D-transpeptidase catalytic domain-like"/>
    <property type="match status" value="1"/>
</dbReference>
<gene>
    <name evidence="8" type="ORF">PI95_021370</name>
</gene>
<dbReference type="InterPro" id="IPR050979">
    <property type="entry name" value="LD-transpeptidase"/>
</dbReference>
<organism evidence="8 9">
    <name type="scientific">Hassallia byssoidea VB512170</name>
    <dbReference type="NCBI Taxonomy" id="1304833"/>
    <lineage>
        <taxon>Bacteria</taxon>
        <taxon>Bacillati</taxon>
        <taxon>Cyanobacteriota</taxon>
        <taxon>Cyanophyceae</taxon>
        <taxon>Nostocales</taxon>
        <taxon>Tolypothrichaceae</taxon>
        <taxon>Hassallia</taxon>
    </lineage>
</organism>
<evidence type="ECO:0000259" key="7">
    <source>
        <dbReference type="PROSITE" id="PS52029"/>
    </source>
</evidence>
<dbReference type="Pfam" id="PF03734">
    <property type="entry name" value="YkuD"/>
    <property type="match status" value="1"/>
</dbReference>
<evidence type="ECO:0000256" key="2">
    <source>
        <dbReference type="ARBA" id="ARBA00022679"/>
    </source>
</evidence>
<feature type="active site" description="Proton donor/acceptor" evidence="6">
    <location>
        <position position="129"/>
    </location>
</feature>
<evidence type="ECO:0000256" key="3">
    <source>
        <dbReference type="ARBA" id="ARBA00022960"/>
    </source>
</evidence>
<dbReference type="CDD" id="cd16913">
    <property type="entry name" value="YkuD_like"/>
    <property type="match status" value="1"/>
</dbReference>
<evidence type="ECO:0000256" key="1">
    <source>
        <dbReference type="ARBA" id="ARBA00004752"/>
    </source>
</evidence>
<evidence type="ECO:0000256" key="4">
    <source>
        <dbReference type="ARBA" id="ARBA00022984"/>
    </source>
</evidence>
<dbReference type="InterPro" id="IPR038063">
    <property type="entry name" value="Transpep_catalytic_dom"/>
</dbReference>
<dbReference type="EMBL" id="JTCM02000056">
    <property type="protein sequence ID" value="NEU75035.1"/>
    <property type="molecule type" value="Genomic_DNA"/>
</dbReference>
<keyword evidence="5 6" id="KW-0961">Cell wall biogenesis/degradation</keyword>
<dbReference type="AlphaFoldDB" id="A0A846HCD7"/>
<keyword evidence="4 6" id="KW-0573">Peptidoglycan synthesis</keyword>
<accession>A0A846HCD7</accession>
<dbReference type="PANTHER" id="PTHR30582:SF2">
    <property type="entry name" value="L,D-TRANSPEPTIDASE YCIB-RELATED"/>
    <property type="match status" value="1"/>
</dbReference>
<evidence type="ECO:0000256" key="5">
    <source>
        <dbReference type="ARBA" id="ARBA00023316"/>
    </source>
</evidence>
<evidence type="ECO:0000313" key="9">
    <source>
        <dbReference type="Proteomes" id="UP000031549"/>
    </source>
</evidence>